<dbReference type="InterPro" id="IPR001296">
    <property type="entry name" value="Glyco_trans_1"/>
</dbReference>
<evidence type="ECO:0000259" key="3">
    <source>
        <dbReference type="Pfam" id="PF13439"/>
    </source>
</evidence>
<dbReference type="InterPro" id="IPR028098">
    <property type="entry name" value="Glyco_trans_4-like_N"/>
</dbReference>
<dbReference type="PANTHER" id="PTHR46401:SF2">
    <property type="entry name" value="GLYCOSYLTRANSFERASE WBBK-RELATED"/>
    <property type="match status" value="1"/>
</dbReference>
<proteinExistence type="predicted"/>
<evidence type="ECO:0000259" key="2">
    <source>
        <dbReference type="Pfam" id="PF00534"/>
    </source>
</evidence>
<protein>
    <submittedName>
        <fullName evidence="4">Uncharacterized protein</fullName>
    </submittedName>
</protein>
<feature type="domain" description="Glycosyl transferase family 1" evidence="2">
    <location>
        <begin position="149"/>
        <end position="265"/>
    </location>
</feature>
<dbReference type="EMBL" id="UINC01030416">
    <property type="protein sequence ID" value="SVB14784.1"/>
    <property type="molecule type" value="Genomic_DNA"/>
</dbReference>
<name>A0A382BM71_9ZZZZ</name>
<evidence type="ECO:0000313" key="4">
    <source>
        <dbReference type="EMBL" id="SVB14784.1"/>
    </source>
</evidence>
<sequence length="265" mass="29438">MKKHLEKLGIKIKLMDIWKSRKEILNTDLFHLHSSSIGIYDLANYLHALNTKFVVRPIFFTRRSAPILRLTCKTDSFLQNFTRGVWSTYGITGDICNWAQQVLPNTSDEANLIIEGFGIPENKITIIPNGVEKRFAEAEPSLFYNKYGVKDFILNVGHIGVDRKKTLSLIRALSKIDYPAVIIGRIFPSKEADLCLEEGGKNKNLTIITGIDHDSPVLASAYAASNVFALPAMYETPGIAALEAGLAGAKIVITPHGGTKDYFRN</sequence>
<dbReference type="PANTHER" id="PTHR46401">
    <property type="entry name" value="GLYCOSYLTRANSFERASE WBBK-RELATED"/>
    <property type="match status" value="1"/>
</dbReference>
<dbReference type="Pfam" id="PF13439">
    <property type="entry name" value="Glyco_transf_4"/>
    <property type="match status" value="1"/>
</dbReference>
<dbReference type="Pfam" id="PF00534">
    <property type="entry name" value="Glycos_transf_1"/>
    <property type="match status" value="1"/>
</dbReference>
<dbReference type="GO" id="GO:0009103">
    <property type="term" value="P:lipopolysaccharide biosynthetic process"/>
    <property type="evidence" value="ECO:0007669"/>
    <property type="project" value="TreeGrafter"/>
</dbReference>
<accession>A0A382BM71</accession>
<organism evidence="4">
    <name type="scientific">marine metagenome</name>
    <dbReference type="NCBI Taxonomy" id="408172"/>
    <lineage>
        <taxon>unclassified sequences</taxon>
        <taxon>metagenomes</taxon>
        <taxon>ecological metagenomes</taxon>
    </lineage>
</organism>
<evidence type="ECO:0000256" key="1">
    <source>
        <dbReference type="ARBA" id="ARBA00022679"/>
    </source>
</evidence>
<dbReference type="AlphaFoldDB" id="A0A382BM71"/>
<reference evidence="4" key="1">
    <citation type="submission" date="2018-05" db="EMBL/GenBank/DDBJ databases">
        <authorList>
            <person name="Lanie J.A."/>
            <person name="Ng W.-L."/>
            <person name="Kazmierczak K.M."/>
            <person name="Andrzejewski T.M."/>
            <person name="Davidsen T.M."/>
            <person name="Wayne K.J."/>
            <person name="Tettelin H."/>
            <person name="Glass J.I."/>
            <person name="Rusch D."/>
            <person name="Podicherti R."/>
            <person name="Tsui H.-C.T."/>
            <person name="Winkler M.E."/>
        </authorList>
    </citation>
    <scope>NUCLEOTIDE SEQUENCE</scope>
</reference>
<dbReference type="SUPFAM" id="SSF53756">
    <property type="entry name" value="UDP-Glycosyltransferase/glycogen phosphorylase"/>
    <property type="match status" value="1"/>
</dbReference>
<gene>
    <name evidence="4" type="ORF">METZ01_LOCUS167638</name>
</gene>
<keyword evidence="1" id="KW-0808">Transferase</keyword>
<feature type="non-terminal residue" evidence="4">
    <location>
        <position position="265"/>
    </location>
</feature>
<feature type="domain" description="Glycosyltransferase subfamily 4-like N-terminal" evidence="3">
    <location>
        <begin position="14"/>
        <end position="132"/>
    </location>
</feature>
<dbReference type="GO" id="GO:0016757">
    <property type="term" value="F:glycosyltransferase activity"/>
    <property type="evidence" value="ECO:0007669"/>
    <property type="project" value="InterPro"/>
</dbReference>
<dbReference type="Gene3D" id="3.40.50.2000">
    <property type="entry name" value="Glycogen Phosphorylase B"/>
    <property type="match status" value="2"/>
</dbReference>